<reference evidence="1 2" key="1">
    <citation type="journal article" date="2015" name="Genome Announc.">
        <title>Expanding the biotechnology potential of lactobacilli through comparative genomics of 213 strains and associated genera.</title>
        <authorList>
            <person name="Sun Z."/>
            <person name="Harris H.M."/>
            <person name="McCann A."/>
            <person name="Guo C."/>
            <person name="Argimon S."/>
            <person name="Zhang W."/>
            <person name="Yang X."/>
            <person name="Jeffery I.B."/>
            <person name="Cooney J.C."/>
            <person name="Kagawa T.F."/>
            <person name="Liu W."/>
            <person name="Song Y."/>
            <person name="Salvetti E."/>
            <person name="Wrobel A."/>
            <person name="Rasinkangas P."/>
            <person name="Parkhill J."/>
            <person name="Rea M.C."/>
            <person name="O'Sullivan O."/>
            <person name="Ritari J."/>
            <person name="Douillard F.P."/>
            <person name="Paul Ross R."/>
            <person name="Yang R."/>
            <person name="Briner A.E."/>
            <person name="Felis G.E."/>
            <person name="de Vos W.M."/>
            <person name="Barrangou R."/>
            <person name="Klaenhammer T.R."/>
            <person name="Caufield P.W."/>
            <person name="Cui Y."/>
            <person name="Zhang H."/>
            <person name="O'Toole P.W."/>
        </authorList>
    </citation>
    <scope>NUCLEOTIDE SEQUENCE [LARGE SCALE GENOMIC DNA]</scope>
    <source>
        <strain evidence="1 2">DSM 23927</strain>
    </source>
</reference>
<dbReference type="PATRIC" id="fig|1423727.3.peg.1587"/>
<gene>
    <name evidence="1" type="ORF">FC34_GL001565</name>
</gene>
<evidence type="ECO:0000313" key="1">
    <source>
        <dbReference type="EMBL" id="KRM71453.1"/>
    </source>
</evidence>
<protein>
    <recommendedName>
        <fullName evidence="3">DUF2187 domain-containing protein</fullName>
    </recommendedName>
</protein>
<dbReference type="RefSeq" id="WP_057894846.1">
    <property type="nucleotide sequence ID" value="NZ_AYZQ01000004.1"/>
</dbReference>
<dbReference type="AlphaFoldDB" id="A0A0R2AW26"/>
<accession>A0A0R2AW26</accession>
<keyword evidence="2" id="KW-1185">Reference proteome</keyword>
<name>A0A0R2AW26_9LACO</name>
<dbReference type="OrthoDB" id="2300684at2"/>
<sequence length="81" mass="8752">MAVIVNVGDSVTVKKGTDVPLSFKGTIEKLYVNSALLTIDDFDQADATLVDDLKNKTVVNYKSMKKGGKAVEPPAIEDPKR</sequence>
<dbReference type="EMBL" id="AYZQ01000004">
    <property type="protein sequence ID" value="KRM71453.1"/>
    <property type="molecule type" value="Genomic_DNA"/>
</dbReference>
<comment type="caution">
    <text evidence="1">The sequence shown here is derived from an EMBL/GenBank/DDBJ whole genome shotgun (WGS) entry which is preliminary data.</text>
</comment>
<dbReference type="Proteomes" id="UP000051672">
    <property type="component" value="Unassembled WGS sequence"/>
</dbReference>
<proteinExistence type="predicted"/>
<organism evidence="1 2">
    <name type="scientific">Lacticaseibacillus brantae DSM 23927</name>
    <dbReference type="NCBI Taxonomy" id="1423727"/>
    <lineage>
        <taxon>Bacteria</taxon>
        <taxon>Bacillati</taxon>
        <taxon>Bacillota</taxon>
        <taxon>Bacilli</taxon>
        <taxon>Lactobacillales</taxon>
        <taxon>Lactobacillaceae</taxon>
        <taxon>Lacticaseibacillus</taxon>
    </lineage>
</organism>
<evidence type="ECO:0008006" key="3">
    <source>
        <dbReference type="Google" id="ProtNLM"/>
    </source>
</evidence>
<evidence type="ECO:0000313" key="2">
    <source>
        <dbReference type="Proteomes" id="UP000051672"/>
    </source>
</evidence>
<dbReference type="STRING" id="1423727.FC34_GL001565"/>